<dbReference type="InterPro" id="IPR036719">
    <property type="entry name" value="Neuro-gated_channel_TM_sf"/>
</dbReference>
<dbReference type="InterPro" id="IPR038050">
    <property type="entry name" value="Neuro_actylchol_rec"/>
</dbReference>
<dbReference type="GO" id="GO:0045211">
    <property type="term" value="C:postsynaptic membrane"/>
    <property type="evidence" value="ECO:0007669"/>
    <property type="project" value="InterPro"/>
</dbReference>
<comment type="similarity">
    <text evidence="16">Belongs to the ligand-gated ion channel (TC 1.A.9) family.</text>
</comment>
<feature type="domain" description="Neurotransmitter-gated ion-channel transmembrane" evidence="18">
    <location>
        <begin position="314"/>
        <end position="431"/>
    </location>
</feature>
<dbReference type="KEGG" id="pvp:105307287"/>
<evidence type="ECO:0000256" key="4">
    <source>
        <dbReference type="ARBA" id="ARBA00022989"/>
    </source>
</evidence>
<evidence type="ECO:0000256" key="5">
    <source>
        <dbReference type="ARBA" id="ARBA00023018"/>
    </source>
</evidence>
<dbReference type="FunFam" id="1.20.58.390:FF:000007">
    <property type="entry name" value="Neuronal acetylcholine receptor subunit alpha-7"/>
    <property type="match status" value="1"/>
</dbReference>
<accession>A0A6P3RGE2</accession>
<dbReference type="Gene3D" id="1.20.58.390">
    <property type="entry name" value="Neurotransmitter-gated ion-channel transmembrane domain"/>
    <property type="match status" value="1"/>
</dbReference>
<dbReference type="Pfam" id="PF02931">
    <property type="entry name" value="Neur_chan_LBD"/>
    <property type="match status" value="1"/>
</dbReference>
<comment type="catalytic activity">
    <reaction evidence="15">
        <text>Na(+)(in) = Na(+)(out)</text>
        <dbReference type="Rhea" id="RHEA:34963"/>
        <dbReference type="ChEBI" id="CHEBI:29101"/>
    </reaction>
</comment>
<feature type="transmembrane region" description="Helical" evidence="16">
    <location>
        <begin position="308"/>
        <end position="333"/>
    </location>
</feature>
<dbReference type="CDD" id="cd19051">
    <property type="entry name" value="LGIC_TM_cation"/>
    <property type="match status" value="1"/>
</dbReference>
<evidence type="ECO:0000256" key="6">
    <source>
        <dbReference type="ARBA" id="ARBA00023065"/>
    </source>
</evidence>
<keyword evidence="10" id="KW-0325">Glycoprotein</keyword>
<evidence type="ECO:0000259" key="17">
    <source>
        <dbReference type="Pfam" id="PF02931"/>
    </source>
</evidence>
<dbReference type="InterPro" id="IPR006201">
    <property type="entry name" value="Neur_channel"/>
</dbReference>
<keyword evidence="7 16" id="KW-0472">Membrane</keyword>
<sequence length="450" mass="51401">MHKGDLFTVATVAKTQKQPECPLIDDVVHVTRGSHSATRKDEILPFGTMRMGLGIVTLRKTSRTEKVENTSAFSSGPTQDDCVPNFPYLRLGLRPTLLVTTKNRKLYRELVKNYNPLERPVANDTQPLTVYFSLSLLQIMDVDEKNQVLTTNIWLQMSWTDHYLQWNVSEYPGVKTVRFPDGQIWKPDILLYNSADERFDATFHTNVLVNSSGHCQYLPPGIFKSSCSIDVRWFPFDVQHCKLKFGSWSYGGWSLDLQMQEADTSGYITNGEWDLMGVPGKRSENFYECCQEPYPDVTFTVTIRRRTLYYGLNLLVPCVLISALALLVFLLPADSGEKISLGITVLLSLTVFMLLVAEIMPATSDSVPLIAQYFASTMLIVGLSVVVTVIVLQYHHHDPDGGKMPKWTRVILLNWCAWFLRMKRPGEDRVRTFDSVPQAWWFPFIRFCWV</sequence>
<dbReference type="PRINTS" id="PR00252">
    <property type="entry name" value="NRIONCHANNEL"/>
</dbReference>
<keyword evidence="8" id="KW-1015">Disulfide bond</keyword>
<dbReference type="AlphaFoldDB" id="A0A6P3RGE2"/>
<keyword evidence="2" id="KW-1003">Cell membrane</keyword>
<dbReference type="CDD" id="cd19020">
    <property type="entry name" value="LGIC_ECD_nAChR_A7"/>
    <property type="match status" value="1"/>
</dbReference>
<evidence type="ECO:0000313" key="19">
    <source>
        <dbReference type="Proteomes" id="UP000515202"/>
    </source>
</evidence>
<dbReference type="PRINTS" id="PR00254">
    <property type="entry name" value="NICOTINICR"/>
</dbReference>
<evidence type="ECO:0000256" key="1">
    <source>
        <dbReference type="ARBA" id="ARBA00022448"/>
    </source>
</evidence>
<evidence type="ECO:0000256" key="2">
    <source>
        <dbReference type="ARBA" id="ARBA00022475"/>
    </source>
</evidence>
<evidence type="ECO:0000256" key="7">
    <source>
        <dbReference type="ARBA" id="ARBA00023136"/>
    </source>
</evidence>
<dbReference type="Pfam" id="PF02932">
    <property type="entry name" value="Neur_chan_memb"/>
    <property type="match status" value="1"/>
</dbReference>
<dbReference type="InterPro" id="IPR002394">
    <property type="entry name" value="Nicotinic_acetylcholine_rcpt"/>
</dbReference>
<evidence type="ECO:0000256" key="15">
    <source>
        <dbReference type="ARBA" id="ARBA00036239"/>
    </source>
</evidence>
<dbReference type="FunFam" id="2.70.170.10:FF:000009">
    <property type="entry name" value="Neuronal acetylcholine receptor subunit alpha-7"/>
    <property type="match status" value="1"/>
</dbReference>
<dbReference type="SUPFAM" id="SSF63712">
    <property type="entry name" value="Nicotinic receptor ligand binding domain-like"/>
    <property type="match status" value="1"/>
</dbReference>
<dbReference type="InterPro" id="IPR006202">
    <property type="entry name" value="Neur_chan_lig-bd"/>
</dbReference>
<evidence type="ECO:0000256" key="14">
    <source>
        <dbReference type="ARBA" id="ARBA00034430"/>
    </source>
</evidence>
<comment type="caution">
    <text evidence="16">Lacks conserved residue(s) required for the propagation of feature annotation.</text>
</comment>
<reference evidence="20" key="1">
    <citation type="submission" date="2025-08" db="UniProtKB">
        <authorList>
            <consortium name="RefSeq"/>
        </authorList>
    </citation>
    <scope>IDENTIFICATION</scope>
    <source>
        <tissue evidence="20">Kidney</tissue>
    </source>
</reference>
<proteinExistence type="inferred from homology"/>
<dbReference type="InterPro" id="IPR018000">
    <property type="entry name" value="Neurotransmitter_ion_chnl_CS"/>
</dbReference>
<comment type="catalytic activity">
    <reaction evidence="14">
        <text>K(+)(in) = K(+)(out)</text>
        <dbReference type="Rhea" id="RHEA:29463"/>
        <dbReference type="ChEBI" id="CHEBI:29103"/>
    </reaction>
</comment>
<keyword evidence="4 16" id="KW-1133">Transmembrane helix</keyword>
<feature type="transmembrane region" description="Helical" evidence="16">
    <location>
        <begin position="369"/>
        <end position="392"/>
    </location>
</feature>
<keyword evidence="12 16" id="KW-0407">Ion channel</keyword>
<dbReference type="GO" id="GO:0004888">
    <property type="term" value="F:transmembrane signaling receptor activity"/>
    <property type="evidence" value="ECO:0007669"/>
    <property type="project" value="InterPro"/>
</dbReference>
<dbReference type="Proteomes" id="UP000515202">
    <property type="component" value="Unplaced"/>
</dbReference>
<dbReference type="PANTHER" id="PTHR18945">
    <property type="entry name" value="NEUROTRANSMITTER GATED ION CHANNEL"/>
    <property type="match status" value="1"/>
</dbReference>
<keyword evidence="5" id="KW-0770">Synapse</keyword>
<dbReference type="OrthoDB" id="5975154at2759"/>
<keyword evidence="1 16" id="KW-0813">Transport</keyword>
<evidence type="ECO:0000256" key="16">
    <source>
        <dbReference type="RuleBase" id="RU000687"/>
    </source>
</evidence>
<evidence type="ECO:0000256" key="10">
    <source>
        <dbReference type="ARBA" id="ARBA00023180"/>
    </source>
</evidence>
<keyword evidence="3 16" id="KW-0812">Transmembrane</keyword>
<dbReference type="GeneID" id="105307287"/>
<dbReference type="NCBIfam" id="TIGR00860">
    <property type="entry name" value="LIC"/>
    <property type="match status" value="1"/>
</dbReference>
<evidence type="ECO:0000256" key="3">
    <source>
        <dbReference type="ARBA" id="ARBA00022692"/>
    </source>
</evidence>
<evidence type="ECO:0000259" key="18">
    <source>
        <dbReference type="Pfam" id="PF02932"/>
    </source>
</evidence>
<organism evidence="19 20">
    <name type="scientific">Pteropus vampyrus</name>
    <name type="common">Large flying fox</name>
    <dbReference type="NCBI Taxonomy" id="132908"/>
    <lineage>
        <taxon>Eukaryota</taxon>
        <taxon>Metazoa</taxon>
        <taxon>Chordata</taxon>
        <taxon>Craniata</taxon>
        <taxon>Vertebrata</taxon>
        <taxon>Euteleostomi</taxon>
        <taxon>Mammalia</taxon>
        <taxon>Eutheria</taxon>
        <taxon>Laurasiatheria</taxon>
        <taxon>Chiroptera</taxon>
        <taxon>Yinpterochiroptera</taxon>
        <taxon>Pteropodoidea</taxon>
        <taxon>Pteropodidae</taxon>
        <taxon>Pteropodinae</taxon>
        <taxon>Pteropus</taxon>
    </lineage>
</organism>
<gene>
    <name evidence="20" type="primary">LOC105307287</name>
</gene>
<evidence type="ECO:0000256" key="11">
    <source>
        <dbReference type="ARBA" id="ARBA00023286"/>
    </source>
</evidence>
<dbReference type="GO" id="GO:0022848">
    <property type="term" value="F:acetylcholine-gated monoatomic cation-selective channel activity"/>
    <property type="evidence" value="ECO:0007669"/>
    <property type="project" value="InterPro"/>
</dbReference>
<keyword evidence="6 16" id="KW-0406">Ion transport</keyword>
<evidence type="ECO:0000256" key="8">
    <source>
        <dbReference type="ARBA" id="ARBA00023157"/>
    </source>
</evidence>
<keyword evidence="9 20" id="KW-0675">Receptor</keyword>
<evidence type="ECO:0000256" key="9">
    <source>
        <dbReference type="ARBA" id="ARBA00023170"/>
    </source>
</evidence>
<feature type="domain" description="Neurotransmitter-gated ion-channel ligand-binding" evidence="17">
    <location>
        <begin position="104"/>
        <end position="307"/>
    </location>
</feature>
<dbReference type="PROSITE" id="PS00236">
    <property type="entry name" value="NEUROTR_ION_CHANNEL"/>
    <property type="match status" value="1"/>
</dbReference>
<dbReference type="SUPFAM" id="SSF90112">
    <property type="entry name" value="Neurotransmitter-gated ion-channel transmembrane pore"/>
    <property type="match status" value="1"/>
</dbReference>
<protein>
    <submittedName>
        <fullName evidence="20">Neuronal acetylcholine receptor subunit alpha-7</fullName>
    </submittedName>
</protein>
<dbReference type="RefSeq" id="XP_011381017.2">
    <property type="nucleotide sequence ID" value="XM_011382715.2"/>
</dbReference>
<evidence type="ECO:0000256" key="13">
    <source>
        <dbReference type="ARBA" id="ARBA00034099"/>
    </source>
</evidence>
<comment type="subcellular location">
    <subcellularLocation>
        <location evidence="13">Synaptic cell membrane</location>
        <topology evidence="13">Multi-pass membrane protein</topology>
    </subcellularLocation>
</comment>
<dbReference type="Gene3D" id="2.70.170.10">
    <property type="entry name" value="Neurotransmitter-gated ion-channel ligand-binding domain"/>
    <property type="match status" value="1"/>
</dbReference>
<keyword evidence="11" id="KW-1071">Ligand-gated ion channel</keyword>
<name>A0A6P3RGE2_PTEVA</name>
<evidence type="ECO:0000313" key="20">
    <source>
        <dbReference type="RefSeq" id="XP_011381017.2"/>
    </source>
</evidence>
<keyword evidence="19" id="KW-1185">Reference proteome</keyword>
<evidence type="ECO:0000256" key="12">
    <source>
        <dbReference type="ARBA" id="ARBA00023303"/>
    </source>
</evidence>
<dbReference type="InterPro" id="IPR006029">
    <property type="entry name" value="Neurotrans-gated_channel_TM"/>
</dbReference>
<feature type="transmembrane region" description="Helical" evidence="16">
    <location>
        <begin position="339"/>
        <end position="357"/>
    </location>
</feature>
<dbReference type="InterPro" id="IPR036734">
    <property type="entry name" value="Neur_chan_lig-bd_sf"/>
</dbReference>